<dbReference type="PANTHER" id="PTHR11926">
    <property type="entry name" value="GLUCOSYL/GLUCURONOSYL TRANSFERASES"/>
    <property type="match status" value="1"/>
</dbReference>
<accession>A0A5E4EB03</accession>
<dbReference type="SUPFAM" id="SSF53756">
    <property type="entry name" value="UDP-Glycosyltransferase/glycogen phosphorylase"/>
    <property type="match status" value="1"/>
</dbReference>
<dbReference type="InParanoid" id="A0A5E4EB03"/>
<evidence type="ECO:0000256" key="1">
    <source>
        <dbReference type="ARBA" id="ARBA00009995"/>
    </source>
</evidence>
<dbReference type="Gene3D" id="3.40.50.2000">
    <property type="entry name" value="Glycogen Phosphorylase B"/>
    <property type="match status" value="2"/>
</dbReference>
<dbReference type="OMA" id="AFYKLVC"/>
<gene>
    <name evidence="3" type="ORF">ALMOND_2B025822</name>
</gene>
<dbReference type="FunCoup" id="A0A5E4EB03">
    <property type="interactions" value="136"/>
</dbReference>
<keyword evidence="2 3" id="KW-0808">Transferase</keyword>
<proteinExistence type="inferred from homology"/>
<dbReference type="Pfam" id="PF00201">
    <property type="entry name" value="UDPGT"/>
    <property type="match status" value="1"/>
</dbReference>
<dbReference type="FunFam" id="3.40.50.2000:FF:000040">
    <property type="entry name" value="UDP-glycosyltransferase 76C1"/>
    <property type="match status" value="1"/>
</dbReference>
<comment type="similarity">
    <text evidence="1">Belongs to the UDP-glycosyltransferase family.</text>
</comment>
<evidence type="ECO:0000313" key="4">
    <source>
        <dbReference type="Proteomes" id="UP000327085"/>
    </source>
</evidence>
<dbReference type="Proteomes" id="UP000327085">
    <property type="component" value="Chromosome 2"/>
</dbReference>
<dbReference type="CDD" id="cd03784">
    <property type="entry name" value="GT1_Gtf-like"/>
    <property type="match status" value="1"/>
</dbReference>
<dbReference type="GO" id="GO:0080044">
    <property type="term" value="F:quercetin 7-O-glucosyltransferase activity"/>
    <property type="evidence" value="ECO:0007669"/>
    <property type="project" value="TreeGrafter"/>
</dbReference>
<name>A0A5E4EB03_PRUDU</name>
<sequence>MEQSRGLRLILLPLPFQGHINPMLELGNLLHSKGFSITIVHTKFNSLNPSSHPHFTFHSIPVDLSESEASIKEAGRLLSLINAKCVEPFRERLATLLSDAEEDPVACLISDPLLHFTRSVAESFELPRILLRTGGAASFAVYAAFPLLKEKGYLPIQDSRLEEPVTELSPFKVKDLPRMDTCDPESFYQLITNMANEPKASSGLIFNTFEDLEQHALATLRQDSYPNIPIFPIGPFHKCDSAASSSSTGLLTEDQSCISWLNTQAPKSVVYVSFGSIAAVKEAQFLEIAWGLANSNHPFLWVVRPGLVHGSEPLPDGFLESLNGRGHIVKWAPQKQVLAHPAVGAFWTHNGWNSTLESVCEGVPMICMPCFSDQMANARYVSHVWKVGVQIEHGIERVEIERTINLLMVEKEGEDIRDRALKLMEKAIICLKEGGSSYQSLDGLVKHILSIKSFAFGKQSE</sequence>
<evidence type="ECO:0000256" key="2">
    <source>
        <dbReference type="ARBA" id="ARBA00022679"/>
    </source>
</evidence>
<dbReference type="Gramene" id="VVA12566">
    <property type="protein sequence ID" value="VVA12566"/>
    <property type="gene ID" value="Prudul26B025822"/>
</dbReference>
<evidence type="ECO:0000313" key="3">
    <source>
        <dbReference type="EMBL" id="VVA12566.1"/>
    </source>
</evidence>
<dbReference type="GO" id="GO:0080043">
    <property type="term" value="F:quercetin 3-O-glucosyltransferase activity"/>
    <property type="evidence" value="ECO:0007669"/>
    <property type="project" value="TreeGrafter"/>
</dbReference>
<organism evidence="3 4">
    <name type="scientific">Prunus dulcis</name>
    <name type="common">Almond</name>
    <name type="synonym">Amygdalus dulcis</name>
    <dbReference type="NCBI Taxonomy" id="3755"/>
    <lineage>
        <taxon>Eukaryota</taxon>
        <taxon>Viridiplantae</taxon>
        <taxon>Streptophyta</taxon>
        <taxon>Embryophyta</taxon>
        <taxon>Tracheophyta</taxon>
        <taxon>Spermatophyta</taxon>
        <taxon>Magnoliopsida</taxon>
        <taxon>eudicotyledons</taxon>
        <taxon>Gunneridae</taxon>
        <taxon>Pentapetalae</taxon>
        <taxon>rosids</taxon>
        <taxon>fabids</taxon>
        <taxon>Rosales</taxon>
        <taxon>Rosaceae</taxon>
        <taxon>Amygdaloideae</taxon>
        <taxon>Amygdaleae</taxon>
        <taxon>Prunus</taxon>
    </lineage>
</organism>
<dbReference type="FunFam" id="3.40.50.2000:FF:000120">
    <property type="entry name" value="UDP-glycosyltransferase 76C1"/>
    <property type="match status" value="1"/>
</dbReference>
<dbReference type="EMBL" id="CABIKO010000005">
    <property type="protein sequence ID" value="VVA12566.1"/>
    <property type="molecule type" value="Genomic_DNA"/>
</dbReference>
<dbReference type="PANTHER" id="PTHR11926:SF1374">
    <property type="entry name" value="UDP-GLYCOSYLTRANSFERASE 76F1-RELATED"/>
    <property type="match status" value="1"/>
</dbReference>
<protein>
    <submittedName>
        <fullName evidence="3">PREDICTED: UDP-glycosyltransferase</fullName>
    </submittedName>
</protein>
<reference evidence="4" key="1">
    <citation type="journal article" date="2020" name="Plant J.">
        <title>Transposons played a major role in the diversification between the closely related almond and peach genomes: results from the almond genome sequence.</title>
        <authorList>
            <person name="Alioto T."/>
            <person name="Alexiou K.G."/>
            <person name="Bardil A."/>
            <person name="Barteri F."/>
            <person name="Castanera R."/>
            <person name="Cruz F."/>
            <person name="Dhingra A."/>
            <person name="Duval H."/>
            <person name="Fernandez I Marti A."/>
            <person name="Frias L."/>
            <person name="Galan B."/>
            <person name="Garcia J.L."/>
            <person name="Howad W."/>
            <person name="Gomez-Garrido J."/>
            <person name="Gut M."/>
            <person name="Julca I."/>
            <person name="Morata J."/>
            <person name="Puigdomenech P."/>
            <person name="Ribeca P."/>
            <person name="Rubio Cabetas M.J."/>
            <person name="Vlasova A."/>
            <person name="Wirthensohn M."/>
            <person name="Garcia-Mas J."/>
            <person name="Gabaldon T."/>
            <person name="Casacuberta J.M."/>
            <person name="Arus P."/>
        </authorList>
    </citation>
    <scope>NUCLEOTIDE SEQUENCE [LARGE SCALE GENOMIC DNA]</scope>
    <source>
        <strain evidence="4">cv. Texas</strain>
    </source>
</reference>
<dbReference type="AlphaFoldDB" id="A0A5E4EB03"/>
<dbReference type="InterPro" id="IPR002213">
    <property type="entry name" value="UDP_glucos_trans"/>
</dbReference>